<evidence type="ECO:0000256" key="1">
    <source>
        <dbReference type="SAM" id="Coils"/>
    </source>
</evidence>
<sequence length="333" mass="39787">MLLINIVYYMNIDLSFINNGAQAGMQTIGKLKDKCYDVYNNLDGSHIKNIYHKIDSNIKNGIMKNIGGIDLYDYSGISEPVYRLPYNKLHINSINYREFEIMTLKDFLNYFCKNINEDVEKFNTTQTDKFLIMIKDEKVILHYTVTTEFDYDSKERKEGLYKIDYIFVTNYGKLIQFTGIENHKIKKSASFDKCNYEENEFWIPIDYIKIIKLIKPLMVSELLKNIKRILYDRKFIPLYIKDALDENKKLKVQYDEYQTNMIEFEKGKMKFEVENKPYIDLILEKEKLKKLKTELDDERNKLKLVKIKLDMDRQNLDKEMEKIQSINVDDILK</sequence>
<evidence type="ECO:0000313" key="2">
    <source>
        <dbReference type="EMBL" id="AYV78592.1"/>
    </source>
</evidence>
<accession>A0A3G4ZUL0</accession>
<protein>
    <submittedName>
        <fullName evidence="2">Uncharacterized protein</fullName>
    </submittedName>
</protein>
<dbReference type="EMBL" id="MK072084">
    <property type="protein sequence ID" value="AYV78592.1"/>
    <property type="molecule type" value="Genomic_DNA"/>
</dbReference>
<proteinExistence type="predicted"/>
<name>A0A3G4ZUL0_9VIRU</name>
<feature type="coiled-coil region" evidence="1">
    <location>
        <begin position="240"/>
        <end position="308"/>
    </location>
</feature>
<keyword evidence="1" id="KW-0175">Coiled coil</keyword>
<reference evidence="2" key="1">
    <citation type="submission" date="2018-10" db="EMBL/GenBank/DDBJ databases">
        <title>Hidden diversity of soil giant viruses.</title>
        <authorList>
            <person name="Schulz F."/>
            <person name="Alteio L."/>
            <person name="Goudeau D."/>
            <person name="Ryan E.M."/>
            <person name="Malmstrom R.R."/>
            <person name="Blanchard J."/>
            <person name="Woyke T."/>
        </authorList>
    </citation>
    <scope>NUCLEOTIDE SEQUENCE</scope>
    <source>
        <strain evidence="2">EDV1</strain>
    </source>
</reference>
<gene>
    <name evidence="2" type="ORF">Edafosvirus19_19</name>
</gene>
<organism evidence="2">
    <name type="scientific">Edafosvirus sp</name>
    <dbReference type="NCBI Taxonomy" id="2487765"/>
    <lineage>
        <taxon>Viruses</taxon>
        <taxon>Varidnaviria</taxon>
        <taxon>Bamfordvirae</taxon>
        <taxon>Nucleocytoviricota</taxon>
        <taxon>Megaviricetes</taxon>
        <taxon>Imitervirales</taxon>
        <taxon>Mimiviridae</taxon>
        <taxon>Klosneuvirinae</taxon>
    </lineage>
</organism>